<organism evidence="1">
    <name type="scientific">uncultured bacterium</name>
    <name type="common">gcode 4</name>
    <dbReference type="NCBI Taxonomy" id="1234023"/>
    <lineage>
        <taxon>Bacteria</taxon>
        <taxon>environmental samples</taxon>
    </lineage>
</organism>
<dbReference type="Gene3D" id="1.25.40.20">
    <property type="entry name" value="Ankyrin repeat-containing domain"/>
    <property type="match status" value="2"/>
</dbReference>
<dbReference type="AlphaFoldDB" id="K2G1D4"/>
<name>K2G1D4_9BACT</name>
<dbReference type="SUPFAM" id="SSF48403">
    <property type="entry name" value="Ankyrin repeat"/>
    <property type="match status" value="1"/>
</dbReference>
<dbReference type="EMBL" id="AMFJ01000383">
    <property type="protein sequence ID" value="EKE28027.1"/>
    <property type="molecule type" value="Genomic_DNA"/>
</dbReference>
<reference evidence="1" key="1">
    <citation type="journal article" date="2012" name="Science">
        <title>Fermentation, hydrogen, and sulfur metabolism in multiple uncultivated bacterial phyla.</title>
        <authorList>
            <person name="Wrighton K.C."/>
            <person name="Thomas B.C."/>
            <person name="Sharon I."/>
            <person name="Miller C.S."/>
            <person name="Castelle C.J."/>
            <person name="VerBerkmoes N.C."/>
            <person name="Wilkins M.J."/>
            <person name="Hettich R.L."/>
            <person name="Lipton M.S."/>
            <person name="Williams K.H."/>
            <person name="Long P.E."/>
            <person name="Banfield J.F."/>
        </authorList>
    </citation>
    <scope>NUCLEOTIDE SEQUENCE [LARGE SCALE GENOMIC DNA]</scope>
</reference>
<protein>
    <submittedName>
        <fullName evidence="1">Uncharacterized protein</fullName>
    </submittedName>
</protein>
<dbReference type="InterPro" id="IPR036770">
    <property type="entry name" value="Ankyrin_rpt-contain_sf"/>
</dbReference>
<proteinExistence type="predicted"/>
<sequence length="468" mass="55239">MTKQSLDDIIWLLWKGFDELAEELWHSPEGAKEVVNLAIISSSSKAMAALSPDEEKLPVINATETQKLALEKIVQHLRRGTYDKMAKRLEKTNDIDVDMSDIVRYPQWPLLFFAFYNETNDSELMDLVLAAKPDMSVVDSNWRNILMKAITHSTSYTRDNIITLLSTMKKMFNAWINIMQTDNDWKTVLDIIRERCYWSCLRDDNLVMIYDLIRVYTDTYWPTRKQIYTKKVVEELKKSRLTEMRDFWDIIEKTWNVNELNAAWDTLLSTLILEKKYDLIKNLCWAWADPIKPFNGGNWMISPISYLENERWDEEKKVHALLVKQAENIKRLHIAAELMEQYQLYSEDADRMIRAFDIDARDLKTWLTPFMKIVMNWNMALIKALELTNPNTGAVDENWFSALMIAAWTWKMDLVECVLAVWSPADIEIKNFQFLTAQEMAKKLWYIDIAERIDKFARDWESDNDIPF</sequence>
<comment type="caution">
    <text evidence="1">The sequence shown here is derived from an EMBL/GenBank/DDBJ whole genome shotgun (WGS) entry which is preliminary data.</text>
</comment>
<evidence type="ECO:0000313" key="1">
    <source>
        <dbReference type="EMBL" id="EKE28027.1"/>
    </source>
</evidence>
<gene>
    <name evidence="1" type="ORF">ACD_3C00109G0006</name>
</gene>
<accession>K2G1D4</accession>